<dbReference type="InterPro" id="IPR021858">
    <property type="entry name" value="Fun_TF"/>
</dbReference>
<gene>
    <name evidence="3" type="ORF">POLS_LOCUS5634</name>
</gene>
<dbReference type="GO" id="GO:0045944">
    <property type="term" value="P:positive regulation of transcription by RNA polymerase II"/>
    <property type="evidence" value="ECO:0007669"/>
    <property type="project" value="TreeGrafter"/>
</dbReference>
<keyword evidence="2" id="KW-0539">Nucleus</keyword>
<dbReference type="GO" id="GO:0000976">
    <property type="term" value="F:transcription cis-regulatory region binding"/>
    <property type="evidence" value="ECO:0007669"/>
    <property type="project" value="TreeGrafter"/>
</dbReference>
<organism evidence="3 4">
    <name type="scientific">Penicillium olsonii</name>
    <dbReference type="NCBI Taxonomy" id="99116"/>
    <lineage>
        <taxon>Eukaryota</taxon>
        <taxon>Fungi</taxon>
        <taxon>Dikarya</taxon>
        <taxon>Ascomycota</taxon>
        <taxon>Pezizomycotina</taxon>
        <taxon>Eurotiomycetes</taxon>
        <taxon>Eurotiomycetidae</taxon>
        <taxon>Eurotiales</taxon>
        <taxon>Aspergillaceae</taxon>
        <taxon>Penicillium</taxon>
    </lineage>
</organism>
<sequence>MPLQSFILTTVSRCFAQGASSTLIGEANTNLGTKDCKRICKLYILYDSDRNPFRNLLAYTEENSPLQKSILALAARHFANTGHSFNQISTDLHPRFDQGHLDALLFKKQAIEGLSSSLSRIDMHEKDSLTAAILLLIFLDILESGIDGWKSHLRGVKSLVSLYWTLKSPVSSGTIHKDPGDTVQETRRFIATQFSLYVPVFRESSWLVANGNRIETLGAAMSSTESMPEHAFGEEIPRQQESILRSFLGCPGFLLRAIQFFSNQRESIARLRTLDDISYNEHIRDTIAMLQLTTDFDSYEWACDFQRPSGSSATETEKAFLLSETYKVATLLYGKRVLGFIQATTPDTEVLVSQLLGMINDLKRDMNFFKCLLWPTFIVGLNCREPNQQHLVIETLAMIWDLTSCLNVISASKILREHWQRESQSDSPLQANSYIGGLGGDWLLI</sequence>
<proteinExistence type="predicted"/>
<dbReference type="PANTHER" id="PTHR37534:SF8">
    <property type="entry name" value="ZN(II)2CYS6 TRANSCRIPTION FACTOR (EUROFUNG)"/>
    <property type="match status" value="1"/>
</dbReference>
<protein>
    <recommendedName>
        <fullName evidence="5">C6 transcription factor</fullName>
    </recommendedName>
</protein>
<dbReference type="OrthoDB" id="5130013at2759"/>
<dbReference type="GO" id="GO:0005634">
    <property type="term" value="C:nucleus"/>
    <property type="evidence" value="ECO:0007669"/>
    <property type="project" value="UniProtKB-SubCell"/>
</dbReference>
<dbReference type="AlphaFoldDB" id="A0A9W4HV61"/>
<dbReference type="EMBL" id="CAJVOS010000028">
    <property type="protein sequence ID" value="CAG8135495.1"/>
    <property type="molecule type" value="Genomic_DNA"/>
</dbReference>
<comment type="subcellular location">
    <subcellularLocation>
        <location evidence="1">Nucleus</location>
    </subcellularLocation>
</comment>
<evidence type="ECO:0000256" key="2">
    <source>
        <dbReference type="ARBA" id="ARBA00023242"/>
    </source>
</evidence>
<evidence type="ECO:0000313" key="4">
    <source>
        <dbReference type="Proteomes" id="UP001153618"/>
    </source>
</evidence>
<evidence type="ECO:0000256" key="1">
    <source>
        <dbReference type="ARBA" id="ARBA00004123"/>
    </source>
</evidence>
<dbReference type="Proteomes" id="UP001153618">
    <property type="component" value="Unassembled WGS sequence"/>
</dbReference>
<dbReference type="GO" id="GO:0003700">
    <property type="term" value="F:DNA-binding transcription factor activity"/>
    <property type="evidence" value="ECO:0007669"/>
    <property type="project" value="TreeGrafter"/>
</dbReference>
<reference evidence="3" key="1">
    <citation type="submission" date="2021-07" db="EMBL/GenBank/DDBJ databases">
        <authorList>
            <person name="Branca A.L. A."/>
        </authorList>
    </citation>
    <scope>NUCLEOTIDE SEQUENCE</scope>
</reference>
<keyword evidence="4" id="KW-1185">Reference proteome</keyword>
<evidence type="ECO:0000313" key="3">
    <source>
        <dbReference type="EMBL" id="CAG8135495.1"/>
    </source>
</evidence>
<name>A0A9W4HV61_PENOL</name>
<comment type="caution">
    <text evidence="3">The sequence shown here is derived from an EMBL/GenBank/DDBJ whole genome shotgun (WGS) entry which is preliminary data.</text>
</comment>
<dbReference type="Pfam" id="PF11951">
    <property type="entry name" value="Fungal_trans_2"/>
    <property type="match status" value="1"/>
</dbReference>
<evidence type="ECO:0008006" key="5">
    <source>
        <dbReference type="Google" id="ProtNLM"/>
    </source>
</evidence>
<dbReference type="PANTHER" id="PTHR37534">
    <property type="entry name" value="TRANSCRIPTIONAL ACTIVATOR PROTEIN UGA3"/>
    <property type="match status" value="1"/>
</dbReference>
<accession>A0A9W4HV61</accession>